<gene>
    <name evidence="28" type="primary">LOC116296265</name>
</gene>
<dbReference type="AlphaFoldDB" id="A0A6P8I5A7"/>
<dbReference type="CDD" id="cd09601">
    <property type="entry name" value="M1_APN-Q_like"/>
    <property type="match status" value="1"/>
</dbReference>
<comment type="cofactor">
    <cofactor evidence="20 22">
        <name>Zn(2+)</name>
        <dbReference type="ChEBI" id="CHEBI:29105"/>
    </cofactor>
    <text evidence="20 22">Binds 1 zinc ion per subunit.</text>
</comment>
<dbReference type="PANTHER" id="PTHR11533:SF276">
    <property type="entry name" value="GLUTAMYL AMINOPEPTIDASE"/>
    <property type="match status" value="1"/>
</dbReference>
<comment type="catalytic activity">
    <reaction evidence="1">
        <text>Release of N-terminal glutamate (and to a lesser extent aspartate) from a peptide.</text>
        <dbReference type="EC" id="3.4.11.7"/>
    </reaction>
</comment>
<keyword evidence="16 22" id="KW-0472">Membrane</keyword>
<keyword evidence="13" id="KW-0735">Signal-anchor</keyword>
<comment type="similarity">
    <text evidence="3 22">Belongs to the peptidase M1 family.</text>
</comment>
<evidence type="ECO:0000256" key="17">
    <source>
        <dbReference type="ARBA" id="ARBA00023157"/>
    </source>
</evidence>
<sequence>MATGDIEEVPMHPPDASKKDKTSSEPFIVFSKKRFLIIIIILVLLAVIIGVLSGVLSAKYAEERTRRELLADKEKRNKGAAATTASSITTKPTLGPEPWYQVRLPTNVVPIHYDLYLHPNLTTDTFNGNVSVLVEVNKDTEYILIHFNEMTITHSSVHSAEPRGNEFVAGKEQEVKEKMEYTENNFYVFIMKSKLKPGKYVIQMSYKGVLSGKVLNGLYLSTYKDKKLGKRKLVTTKFEPTDARKALPCFDEPAMKATFTTTIVHDNDYTALTNMPEDSKNSLPNGVVATKFQKSVPMSTYLLAFIVCDFAHKKTVTGKHKNITLRVWTTRDQINQTDYALSVAEKIITYFEEYYNVGYPLPKQDLIAIPDFSSGAMENWGLITFRETRLLYRPGVSSEGNKQSVAIVVSHELAHQWFGNIVSPKWWNDLWLNEGFASYVEYLGVHHVHPDWDMMEQFLLLDLQLVFPLDSMASSHPISVEVDHPKKIKQIFDRISYSKGSSIIRMLANFLGDDDFKKGLQYYLQTYAFKNAETKDLWNALGKVSKTDVKAIMDTWTFQMGYPVVTVKRNGNKVSLSQKHFLLDPNANVTVTSQYNYKWYIPFTYVTQDHPNISSLVWMNMTSAETAVSARTKWIKGNYKQHGYYRVHYDEDNWKALSNQLNTNPEVFSAQDRSSLINDAFSLARAGLVEYQTALDMLQYLTKEDKYVPWKTALSSLSYLKTVLGNRPCFGNLQKFIRNKVRPHVEKLGWEPRSGHIEKFFQVSLLATACNNGDKDAKKNVTDIFMQWKDGQRLTIDVDIRSLVYRYGIANTGPDEWHWLFQKFLNTTDVTERSKLMAALGSSNQPYILNKFLQSSLNSSLIRSQDMVSVISYVAYNPVGKYLAWNFARSNWELLLNTFGTSTFRMTSLVNAITNAFNTEFDLAEMQKFFAESNAGTSESARKQAVERTKTNIEWLKKNEAQVEAWLEKHA</sequence>
<proteinExistence type="inferred from homology"/>
<keyword evidence="12" id="KW-0106">Calcium</keyword>
<evidence type="ECO:0000256" key="1">
    <source>
        <dbReference type="ARBA" id="ARBA00001703"/>
    </source>
</evidence>
<feature type="site" description="Transition state stabilizer" evidence="21">
    <location>
        <position position="497"/>
    </location>
</feature>
<dbReference type="FunFam" id="1.25.50.20:FF:000001">
    <property type="entry name" value="Aminopeptidase"/>
    <property type="match status" value="1"/>
</dbReference>
<evidence type="ECO:0000256" key="12">
    <source>
        <dbReference type="ARBA" id="ARBA00022837"/>
    </source>
</evidence>
<keyword evidence="9 20" id="KW-0479">Metal-binding</keyword>
<dbReference type="Gene3D" id="2.60.40.1730">
    <property type="entry name" value="tricorn interacting facor f3 domain"/>
    <property type="match status" value="1"/>
</dbReference>
<keyword evidence="11 20" id="KW-0862">Zinc</keyword>
<evidence type="ECO:0000256" key="3">
    <source>
        <dbReference type="ARBA" id="ARBA00010136"/>
    </source>
</evidence>
<dbReference type="SUPFAM" id="SSF63737">
    <property type="entry name" value="Leukotriene A4 hydrolase N-terminal domain"/>
    <property type="match status" value="1"/>
</dbReference>
<dbReference type="GO" id="GO:0005615">
    <property type="term" value="C:extracellular space"/>
    <property type="evidence" value="ECO:0007669"/>
    <property type="project" value="TreeGrafter"/>
</dbReference>
<evidence type="ECO:0000256" key="9">
    <source>
        <dbReference type="ARBA" id="ARBA00022723"/>
    </source>
</evidence>
<evidence type="ECO:0000256" key="20">
    <source>
        <dbReference type="PIRSR" id="PIRSR634016-3"/>
    </source>
</evidence>
<dbReference type="EC" id="3.4.11.-" evidence="22"/>
<dbReference type="GO" id="GO:0006508">
    <property type="term" value="P:proteolysis"/>
    <property type="evidence" value="ECO:0007669"/>
    <property type="project" value="UniProtKB-KW"/>
</dbReference>
<dbReference type="Pfam" id="PF17900">
    <property type="entry name" value="Peptidase_M1_N"/>
    <property type="match status" value="1"/>
</dbReference>
<comment type="subunit">
    <text evidence="4">Homodimer; disulfide-linked.</text>
</comment>
<keyword evidence="17" id="KW-1015">Disulfide bond</keyword>
<evidence type="ECO:0000256" key="6">
    <source>
        <dbReference type="ARBA" id="ARBA00022475"/>
    </source>
</evidence>
<evidence type="ECO:0000256" key="19">
    <source>
        <dbReference type="PIRSR" id="PIRSR634016-1"/>
    </source>
</evidence>
<evidence type="ECO:0000256" key="7">
    <source>
        <dbReference type="ARBA" id="ARBA00022670"/>
    </source>
</evidence>
<evidence type="ECO:0000313" key="28">
    <source>
        <dbReference type="RefSeq" id="XP_031560127.1"/>
    </source>
</evidence>
<evidence type="ECO:0000256" key="18">
    <source>
        <dbReference type="ARBA" id="ARBA00023180"/>
    </source>
</evidence>
<dbReference type="InterPro" id="IPR034016">
    <property type="entry name" value="M1_APN-typ"/>
</dbReference>
<dbReference type="Gene3D" id="1.10.390.10">
    <property type="entry name" value="Neutral Protease Domain 2"/>
    <property type="match status" value="1"/>
</dbReference>
<dbReference type="InParanoid" id="A0A6P8I5A7"/>
<dbReference type="InterPro" id="IPR042097">
    <property type="entry name" value="Aminopeptidase_N-like_N_sf"/>
</dbReference>
<dbReference type="OrthoDB" id="6019513at2759"/>
<keyword evidence="5 22" id="KW-0031">Aminopeptidase</keyword>
<evidence type="ECO:0000256" key="11">
    <source>
        <dbReference type="ARBA" id="ARBA00022833"/>
    </source>
</evidence>
<evidence type="ECO:0000259" key="25">
    <source>
        <dbReference type="Pfam" id="PF11838"/>
    </source>
</evidence>
<dbReference type="GeneID" id="116296265"/>
<evidence type="ECO:0000256" key="15">
    <source>
        <dbReference type="ARBA" id="ARBA00023049"/>
    </source>
</evidence>
<reference evidence="28" key="1">
    <citation type="submission" date="2025-08" db="UniProtKB">
        <authorList>
            <consortium name="RefSeq"/>
        </authorList>
    </citation>
    <scope>IDENTIFICATION</scope>
</reference>
<dbReference type="GO" id="GO:0004230">
    <property type="term" value="F:glutamyl aminopeptidase activity"/>
    <property type="evidence" value="ECO:0007669"/>
    <property type="project" value="UniProtKB-EC"/>
</dbReference>
<evidence type="ECO:0000256" key="10">
    <source>
        <dbReference type="ARBA" id="ARBA00022801"/>
    </source>
</evidence>
<keyword evidence="8 22" id="KW-0812">Transmembrane</keyword>
<evidence type="ECO:0000256" key="5">
    <source>
        <dbReference type="ARBA" id="ARBA00022438"/>
    </source>
</evidence>
<evidence type="ECO:0000256" key="16">
    <source>
        <dbReference type="ARBA" id="ARBA00023136"/>
    </source>
</evidence>
<evidence type="ECO:0000256" key="13">
    <source>
        <dbReference type="ARBA" id="ARBA00022968"/>
    </source>
</evidence>
<evidence type="ECO:0000256" key="14">
    <source>
        <dbReference type="ARBA" id="ARBA00022989"/>
    </source>
</evidence>
<feature type="binding site" evidence="20">
    <location>
        <position position="434"/>
    </location>
    <ligand>
        <name>Zn(2+)</name>
        <dbReference type="ChEBI" id="CHEBI:29105"/>
        <note>catalytic</note>
    </ligand>
</feature>
<keyword evidence="18" id="KW-0325">Glycoprotein</keyword>
<dbReference type="GO" id="GO:0008270">
    <property type="term" value="F:zinc ion binding"/>
    <property type="evidence" value="ECO:0007669"/>
    <property type="project" value="UniProtKB-UniRule"/>
</dbReference>
<dbReference type="FunFam" id="2.60.40.1910:FF:000003">
    <property type="entry name" value="Aminopeptidase"/>
    <property type="match status" value="1"/>
</dbReference>
<organism evidence="27 28">
    <name type="scientific">Actinia tenebrosa</name>
    <name type="common">Australian red waratah sea anemone</name>
    <dbReference type="NCBI Taxonomy" id="6105"/>
    <lineage>
        <taxon>Eukaryota</taxon>
        <taxon>Metazoa</taxon>
        <taxon>Cnidaria</taxon>
        <taxon>Anthozoa</taxon>
        <taxon>Hexacorallia</taxon>
        <taxon>Actiniaria</taxon>
        <taxon>Actiniidae</taxon>
        <taxon>Actinia</taxon>
    </lineage>
</organism>
<feature type="domain" description="ERAP1-like C-terminal" evidence="25">
    <location>
        <begin position="634"/>
        <end position="950"/>
    </location>
</feature>
<evidence type="ECO:0000313" key="27">
    <source>
        <dbReference type="Proteomes" id="UP000515163"/>
    </source>
</evidence>
<evidence type="ECO:0000259" key="24">
    <source>
        <dbReference type="Pfam" id="PF01433"/>
    </source>
</evidence>
<dbReference type="InterPro" id="IPR050344">
    <property type="entry name" value="Peptidase_M1_aminopeptidases"/>
</dbReference>
<feature type="transmembrane region" description="Helical" evidence="22">
    <location>
        <begin position="35"/>
        <end position="56"/>
    </location>
</feature>
<evidence type="ECO:0000256" key="4">
    <source>
        <dbReference type="ARBA" id="ARBA00011748"/>
    </source>
</evidence>
<dbReference type="Pfam" id="PF11838">
    <property type="entry name" value="ERAP1_C"/>
    <property type="match status" value="1"/>
</dbReference>
<feature type="domain" description="Aminopeptidase N-like N-terminal" evidence="26">
    <location>
        <begin position="109"/>
        <end position="302"/>
    </location>
</feature>
<dbReference type="FunFam" id="1.10.390.10:FF:000001">
    <property type="entry name" value="Aminopeptidase"/>
    <property type="match status" value="1"/>
</dbReference>
<keyword evidence="7 22" id="KW-0645">Protease</keyword>
<dbReference type="InterPro" id="IPR014782">
    <property type="entry name" value="Peptidase_M1_dom"/>
</dbReference>
<protein>
    <recommendedName>
        <fullName evidence="22">Aminopeptidase</fullName>
        <ecNumber evidence="22">3.4.11.-</ecNumber>
    </recommendedName>
</protein>
<keyword evidence="10 22" id="KW-0378">Hydrolase</keyword>
<keyword evidence="15 22" id="KW-0482">Metalloprotease</keyword>
<dbReference type="Gene3D" id="2.60.40.1910">
    <property type="match status" value="1"/>
</dbReference>
<comment type="subcellular location">
    <subcellularLocation>
        <location evidence="2">Cell membrane</location>
        <topology evidence="2">Single-pass type II membrane protein</topology>
    </subcellularLocation>
</comment>
<dbReference type="PRINTS" id="PR00756">
    <property type="entry name" value="ALADIPTASE"/>
</dbReference>
<dbReference type="GO" id="GO:0043171">
    <property type="term" value="P:peptide catabolic process"/>
    <property type="evidence" value="ECO:0007669"/>
    <property type="project" value="TreeGrafter"/>
</dbReference>
<dbReference type="InterPro" id="IPR045357">
    <property type="entry name" value="Aminopeptidase_N-like_N"/>
</dbReference>
<dbReference type="PANTHER" id="PTHR11533">
    <property type="entry name" value="PROTEASE M1 ZINC METALLOPROTEASE"/>
    <property type="match status" value="1"/>
</dbReference>
<evidence type="ECO:0000259" key="26">
    <source>
        <dbReference type="Pfam" id="PF17900"/>
    </source>
</evidence>
<dbReference type="InterPro" id="IPR027268">
    <property type="entry name" value="Peptidase_M4/M1_CTD_sf"/>
</dbReference>
<dbReference type="InterPro" id="IPR024571">
    <property type="entry name" value="ERAP1-like_C_dom"/>
</dbReference>
<dbReference type="FunCoup" id="A0A6P8I5A7">
    <property type="interactions" value="148"/>
</dbReference>
<evidence type="ECO:0000256" key="2">
    <source>
        <dbReference type="ARBA" id="ARBA00004401"/>
    </source>
</evidence>
<dbReference type="GO" id="GO:0042277">
    <property type="term" value="F:peptide binding"/>
    <property type="evidence" value="ECO:0007669"/>
    <property type="project" value="TreeGrafter"/>
</dbReference>
<dbReference type="GO" id="GO:0005886">
    <property type="term" value="C:plasma membrane"/>
    <property type="evidence" value="ECO:0007669"/>
    <property type="project" value="UniProtKB-SubCell"/>
</dbReference>
<dbReference type="Gene3D" id="1.25.50.20">
    <property type="match status" value="1"/>
</dbReference>
<dbReference type="FunFam" id="2.60.40.1730:FF:000012">
    <property type="entry name" value="Aminopeptidase N"/>
    <property type="match status" value="1"/>
</dbReference>
<dbReference type="SUPFAM" id="SSF55486">
    <property type="entry name" value="Metalloproteases ('zincins'), catalytic domain"/>
    <property type="match status" value="1"/>
</dbReference>
<dbReference type="RefSeq" id="XP_031560127.1">
    <property type="nucleotide sequence ID" value="XM_031704267.1"/>
</dbReference>
<dbReference type="Pfam" id="PF01433">
    <property type="entry name" value="Peptidase_M1"/>
    <property type="match status" value="1"/>
</dbReference>
<dbReference type="GO" id="GO:0005737">
    <property type="term" value="C:cytoplasm"/>
    <property type="evidence" value="ECO:0007669"/>
    <property type="project" value="TreeGrafter"/>
</dbReference>
<dbReference type="GO" id="GO:0070006">
    <property type="term" value="F:metalloaminopeptidase activity"/>
    <property type="evidence" value="ECO:0007669"/>
    <property type="project" value="TreeGrafter"/>
</dbReference>
<feature type="binding site" evidence="20">
    <location>
        <position position="411"/>
    </location>
    <ligand>
        <name>Zn(2+)</name>
        <dbReference type="ChEBI" id="CHEBI:29105"/>
        <note>catalytic</note>
    </ligand>
</feature>
<feature type="binding site" evidence="20">
    <location>
        <position position="415"/>
    </location>
    <ligand>
        <name>Zn(2+)</name>
        <dbReference type="ChEBI" id="CHEBI:29105"/>
        <note>catalytic</note>
    </ligand>
</feature>
<dbReference type="InterPro" id="IPR001930">
    <property type="entry name" value="Peptidase_M1"/>
</dbReference>
<evidence type="ECO:0000256" key="8">
    <source>
        <dbReference type="ARBA" id="ARBA00022692"/>
    </source>
</evidence>
<evidence type="ECO:0000256" key="22">
    <source>
        <dbReference type="RuleBase" id="RU364040"/>
    </source>
</evidence>
<evidence type="ECO:0000256" key="23">
    <source>
        <dbReference type="SAM" id="MobiDB-lite"/>
    </source>
</evidence>
<accession>A0A6P8I5A7</accession>
<dbReference type="Proteomes" id="UP000515163">
    <property type="component" value="Unplaced"/>
</dbReference>
<evidence type="ECO:0000256" key="21">
    <source>
        <dbReference type="PIRSR" id="PIRSR634016-4"/>
    </source>
</evidence>
<name>A0A6P8I5A7_ACTTE</name>
<keyword evidence="6" id="KW-1003">Cell membrane</keyword>
<feature type="domain" description="Peptidase M1 membrane alanine aminopeptidase" evidence="24">
    <location>
        <begin position="339"/>
        <end position="556"/>
    </location>
</feature>
<feature type="active site" description="Proton acceptor" evidence="19">
    <location>
        <position position="412"/>
    </location>
</feature>
<feature type="region of interest" description="Disordered" evidence="23">
    <location>
        <begin position="1"/>
        <end position="22"/>
    </location>
</feature>
<keyword evidence="27" id="KW-1185">Reference proteome</keyword>
<dbReference type="KEGG" id="aten:116296265"/>
<keyword evidence="14 22" id="KW-1133">Transmembrane helix</keyword>